<name>A0ABW4LC41_9MICO</name>
<dbReference type="Proteomes" id="UP001597347">
    <property type="component" value="Unassembled WGS sequence"/>
</dbReference>
<dbReference type="InterPro" id="IPR001107">
    <property type="entry name" value="Band_7"/>
</dbReference>
<protein>
    <submittedName>
        <fullName evidence="3">SPFH domain-containing protein</fullName>
    </submittedName>
</protein>
<dbReference type="InterPro" id="IPR000163">
    <property type="entry name" value="Prohibitin"/>
</dbReference>
<dbReference type="SUPFAM" id="SSF117892">
    <property type="entry name" value="Band 7/SPFH domain"/>
    <property type="match status" value="1"/>
</dbReference>
<proteinExistence type="predicted"/>
<evidence type="ECO:0000313" key="4">
    <source>
        <dbReference type="Proteomes" id="UP001597347"/>
    </source>
</evidence>
<dbReference type="InterPro" id="IPR036013">
    <property type="entry name" value="Band_7/SPFH_dom_sf"/>
</dbReference>
<organism evidence="3 4">
    <name type="scientific">Amnibacterium endophyticum</name>
    <dbReference type="NCBI Taxonomy" id="2109337"/>
    <lineage>
        <taxon>Bacteria</taxon>
        <taxon>Bacillati</taxon>
        <taxon>Actinomycetota</taxon>
        <taxon>Actinomycetes</taxon>
        <taxon>Micrococcales</taxon>
        <taxon>Microbacteriaceae</taxon>
        <taxon>Amnibacterium</taxon>
    </lineage>
</organism>
<dbReference type="PANTHER" id="PTHR23222">
    <property type="entry name" value="PROHIBITIN"/>
    <property type="match status" value="1"/>
</dbReference>
<sequence length="307" mass="32480">MFLFVSGVVLLLVAVGGVVVALIRPTRRLAALGTAVVAGLLGVGAITSQTFYSQDSGEASVLVDVSGTIAGQETTPGFHGKAPWQTVKTFNIRNQTVSFVGDGGTDYSGGSAAGPQVTAQDSDGVSSDIDVNIVYSIAPEKVTEIYRQYRDESNFVQQFVVQQIRSVTRAVPNQFSTLDLITKRTEVSAALRTALESAWRGTGVQVDQVNLQEIRPPKAVSESYSAAQQALVQVQAEKAKLEATKVSAQQQVVQAQAQAEANAELAKGLTPSVLQSRYIDALKSIGAQGNVIVVPQGSTPFVQVQQK</sequence>
<dbReference type="RefSeq" id="WP_377932293.1">
    <property type="nucleotide sequence ID" value="NZ_JBHUEA010000004.1"/>
</dbReference>
<feature type="coiled-coil region" evidence="1">
    <location>
        <begin position="224"/>
        <end position="258"/>
    </location>
</feature>
<dbReference type="Gene3D" id="3.30.479.30">
    <property type="entry name" value="Band 7 domain"/>
    <property type="match status" value="1"/>
</dbReference>
<dbReference type="SMART" id="SM00244">
    <property type="entry name" value="PHB"/>
    <property type="match status" value="1"/>
</dbReference>
<gene>
    <name evidence="3" type="ORF">ACFSBI_04045</name>
</gene>
<evidence type="ECO:0000313" key="3">
    <source>
        <dbReference type="EMBL" id="MFD1720709.1"/>
    </source>
</evidence>
<dbReference type="Pfam" id="PF01145">
    <property type="entry name" value="Band_7"/>
    <property type="match status" value="1"/>
</dbReference>
<dbReference type="PANTHER" id="PTHR23222:SF0">
    <property type="entry name" value="PROHIBITIN 1"/>
    <property type="match status" value="1"/>
</dbReference>
<accession>A0ABW4LC41</accession>
<comment type="caution">
    <text evidence="3">The sequence shown here is derived from an EMBL/GenBank/DDBJ whole genome shotgun (WGS) entry which is preliminary data.</text>
</comment>
<keyword evidence="4" id="KW-1185">Reference proteome</keyword>
<keyword evidence="1" id="KW-0175">Coiled coil</keyword>
<dbReference type="EMBL" id="JBHUEA010000004">
    <property type="protein sequence ID" value="MFD1720709.1"/>
    <property type="molecule type" value="Genomic_DNA"/>
</dbReference>
<reference evidence="4" key="1">
    <citation type="journal article" date="2019" name="Int. J. Syst. Evol. Microbiol.">
        <title>The Global Catalogue of Microorganisms (GCM) 10K type strain sequencing project: providing services to taxonomists for standard genome sequencing and annotation.</title>
        <authorList>
            <consortium name="The Broad Institute Genomics Platform"/>
            <consortium name="The Broad Institute Genome Sequencing Center for Infectious Disease"/>
            <person name="Wu L."/>
            <person name="Ma J."/>
        </authorList>
    </citation>
    <scope>NUCLEOTIDE SEQUENCE [LARGE SCALE GENOMIC DNA]</scope>
    <source>
        <strain evidence="4">CGMCC 1.12471</strain>
    </source>
</reference>
<evidence type="ECO:0000256" key="1">
    <source>
        <dbReference type="SAM" id="Coils"/>
    </source>
</evidence>
<evidence type="ECO:0000259" key="2">
    <source>
        <dbReference type="SMART" id="SM00244"/>
    </source>
</evidence>
<feature type="domain" description="Band 7" evidence="2">
    <location>
        <begin position="50"/>
        <end position="228"/>
    </location>
</feature>